<comment type="subcellular location">
    <subcellularLocation>
        <location evidence="5">Mitochondrion</location>
    </subcellularLocation>
</comment>
<evidence type="ECO:0000259" key="7">
    <source>
        <dbReference type="PROSITE" id="PS51826"/>
    </source>
</evidence>
<dbReference type="Proteomes" id="UP000239899">
    <property type="component" value="Unassembled WGS sequence"/>
</dbReference>
<keyword evidence="8" id="KW-0670">Pyruvate</keyword>
<dbReference type="GO" id="GO:0004742">
    <property type="term" value="F:dihydrolipoyllysine-residue acetyltransferase activity"/>
    <property type="evidence" value="ECO:0007669"/>
    <property type="project" value="UniProtKB-UniRule"/>
</dbReference>
<dbReference type="FunFam" id="3.30.559.10:FF:000003">
    <property type="entry name" value="Acetyltransferase component of pyruvate dehydrogenase complex"/>
    <property type="match status" value="1"/>
</dbReference>
<comment type="function">
    <text evidence="5">The pyruvate dehydrogenase complex catalyzes the overall conversion of pyruvate to acetyl-CoA and CO(2).</text>
</comment>
<dbReference type="GO" id="GO:0045254">
    <property type="term" value="C:pyruvate dehydrogenase complex"/>
    <property type="evidence" value="ECO:0007669"/>
    <property type="project" value="UniProtKB-UniRule"/>
</dbReference>
<dbReference type="SUPFAM" id="SSF47005">
    <property type="entry name" value="Peripheral subunit-binding domain of 2-oxo acid dehydrogenase complex"/>
    <property type="match status" value="1"/>
</dbReference>
<dbReference type="InterPro" id="IPR004167">
    <property type="entry name" value="PSBD"/>
</dbReference>
<sequence length="645" mass="65950">MAMRQRLPRLGARLLRGLAAEAEASAAAAPQRAGSLQCTRAFSRLAGPRCLRQLASTGAVSALAARQAPPSALLSLASLRQFAAAADLPAFQDMPMPALSPTMSQGNIVSWKKKEGDQVAPGDILCEVETDKATIEWEAQEEGFLAKILMPEGSKDIPVGTTVALLVEDAGDVAAFANYSPGAGAAAAPKKPAAPKAEAAPAAAAAGSFPAHQVLAMPSLSPTMNAGNILGWRKAVGDEVAAGDILAEVETDKATIEWESQDDGFIAQILVPEGTSGISVGTPVIVITDSKEDVPAFASFTAADAGAPAKAAPKVEEPAAQAAAAPAAPAAPAAASPAAAPRPAVQAAAPGGRVVASPYARKLAAEAGVSVAGSPGSGPGGRIVAADVQQLIAAGGAAPAVGAGAAEAAYAYAAFTDIPNSQIRKVTARRLLESKQQVPHYYLTISARVDRLQQLRQQLNASLAASGGGKLSLNDFVIKASALALRKVPEVNASWFPDFIRQYHTVDCSVAVQTPLGLMVPIVKDADQKGLAAIAGEVKELAGRAKEGKLRPEEFTGGTFTISNLGMFGVQQFAAIVNPPQACILAVGTTEARVVPSATAPSGFEEANYLTCTLSCDHRVVDGAVGAQWLQAFKSYLEDPATMLL</sequence>
<evidence type="ECO:0000256" key="3">
    <source>
        <dbReference type="ARBA" id="ARBA00022823"/>
    </source>
</evidence>
<evidence type="ECO:0000259" key="6">
    <source>
        <dbReference type="PROSITE" id="PS50968"/>
    </source>
</evidence>
<dbReference type="Pfam" id="PF02817">
    <property type="entry name" value="E3_binding"/>
    <property type="match status" value="1"/>
</dbReference>
<dbReference type="InterPro" id="IPR023213">
    <property type="entry name" value="CAT-like_dom_sf"/>
</dbReference>
<feature type="domain" description="Peripheral subunit-binding (PSBD)" evidence="7">
    <location>
        <begin position="355"/>
        <end position="392"/>
    </location>
</feature>
<comment type="caution">
    <text evidence="8">The sequence shown here is derived from an EMBL/GenBank/DDBJ whole genome shotgun (WGS) entry which is preliminary data.</text>
</comment>
<dbReference type="InterPro" id="IPR001078">
    <property type="entry name" value="2-oxoacid_DH_actylTfrase"/>
</dbReference>
<dbReference type="GO" id="GO:0006086">
    <property type="term" value="P:pyruvate decarboxylation to acetyl-CoA"/>
    <property type="evidence" value="ECO:0007669"/>
    <property type="project" value="InterPro"/>
</dbReference>
<dbReference type="InterPro" id="IPR011053">
    <property type="entry name" value="Single_hybrid_motif"/>
</dbReference>
<reference evidence="8 9" key="1">
    <citation type="journal article" date="2018" name="Plant J.">
        <title>Genome sequences of Chlorella sorokiniana UTEX 1602 and Micractinium conductrix SAG 241.80: implications to maltose excretion by a green alga.</title>
        <authorList>
            <person name="Arriola M.B."/>
            <person name="Velmurugan N."/>
            <person name="Zhang Y."/>
            <person name="Plunkett M.H."/>
            <person name="Hondzo H."/>
            <person name="Barney B.M."/>
        </authorList>
    </citation>
    <scope>NUCLEOTIDE SEQUENCE [LARGE SCALE GENOMIC DNA]</scope>
    <source>
        <strain evidence="9">UTEX 1602</strain>
    </source>
</reference>
<dbReference type="InterPro" id="IPR006257">
    <property type="entry name" value="LAT1"/>
</dbReference>
<evidence type="ECO:0000256" key="2">
    <source>
        <dbReference type="ARBA" id="ARBA00022679"/>
    </source>
</evidence>
<evidence type="ECO:0000256" key="1">
    <source>
        <dbReference type="ARBA" id="ARBA00007317"/>
    </source>
</evidence>
<dbReference type="Pfam" id="PF00198">
    <property type="entry name" value="2-oxoacid_dh"/>
    <property type="match status" value="1"/>
</dbReference>
<evidence type="ECO:0000256" key="4">
    <source>
        <dbReference type="ARBA" id="ARBA00023315"/>
    </source>
</evidence>
<dbReference type="STRING" id="3076.A0A2P6TW76"/>
<dbReference type="EC" id="2.3.1.12" evidence="5"/>
<comment type="similarity">
    <text evidence="1 5">Belongs to the 2-oxoacid dehydrogenase family.</text>
</comment>
<dbReference type="PANTHER" id="PTHR23151">
    <property type="entry name" value="DIHYDROLIPOAMIDE ACETYL/SUCCINYL-TRANSFERASE-RELATED"/>
    <property type="match status" value="1"/>
</dbReference>
<dbReference type="AlphaFoldDB" id="A0A2P6TW76"/>
<dbReference type="PROSITE" id="PS51826">
    <property type="entry name" value="PSBD"/>
    <property type="match status" value="1"/>
</dbReference>
<dbReference type="SUPFAM" id="SSF51230">
    <property type="entry name" value="Single hybrid motif"/>
    <property type="match status" value="2"/>
</dbReference>
<comment type="catalytic activity">
    <reaction evidence="5">
        <text>N(6)-[(R)-dihydrolipoyl]-L-lysyl-[protein] + acetyl-CoA = N(6)-[(R)-S(8)-acetyldihydrolipoyl]-L-lysyl-[protein] + CoA</text>
        <dbReference type="Rhea" id="RHEA:17017"/>
        <dbReference type="Rhea" id="RHEA-COMP:10475"/>
        <dbReference type="Rhea" id="RHEA-COMP:10478"/>
        <dbReference type="ChEBI" id="CHEBI:57287"/>
        <dbReference type="ChEBI" id="CHEBI:57288"/>
        <dbReference type="ChEBI" id="CHEBI:83100"/>
        <dbReference type="ChEBI" id="CHEBI:83111"/>
        <dbReference type="EC" id="2.3.1.12"/>
    </reaction>
</comment>
<comment type="cofactor">
    <cofactor evidence="5">
        <name>(R)-lipoate</name>
        <dbReference type="ChEBI" id="CHEBI:83088"/>
    </cofactor>
    <text evidence="5">Binds 2 lipoyl cofactors covalently.</text>
</comment>
<feature type="domain" description="Lipoyl-binding" evidence="6">
    <location>
        <begin position="91"/>
        <end position="167"/>
    </location>
</feature>
<gene>
    <name evidence="8" type="ORF">C2E21_2964</name>
</gene>
<dbReference type="Gene3D" id="4.10.320.10">
    <property type="entry name" value="E3-binding domain"/>
    <property type="match status" value="1"/>
</dbReference>
<dbReference type="OrthoDB" id="537444at2759"/>
<dbReference type="Gene3D" id="2.40.50.100">
    <property type="match status" value="2"/>
</dbReference>
<dbReference type="EMBL" id="LHPG02000005">
    <property type="protein sequence ID" value="PRW58316.1"/>
    <property type="molecule type" value="Genomic_DNA"/>
</dbReference>
<organism evidence="8 9">
    <name type="scientific">Chlorella sorokiniana</name>
    <name type="common">Freshwater green alga</name>
    <dbReference type="NCBI Taxonomy" id="3076"/>
    <lineage>
        <taxon>Eukaryota</taxon>
        <taxon>Viridiplantae</taxon>
        <taxon>Chlorophyta</taxon>
        <taxon>core chlorophytes</taxon>
        <taxon>Trebouxiophyceae</taxon>
        <taxon>Chlorellales</taxon>
        <taxon>Chlorellaceae</taxon>
        <taxon>Chlorella clade</taxon>
        <taxon>Chlorella</taxon>
    </lineage>
</organism>
<dbReference type="Gene3D" id="3.30.559.10">
    <property type="entry name" value="Chloramphenicol acetyltransferase-like domain"/>
    <property type="match status" value="1"/>
</dbReference>
<evidence type="ECO:0000313" key="8">
    <source>
        <dbReference type="EMBL" id="PRW58316.1"/>
    </source>
</evidence>
<dbReference type="CDD" id="cd06849">
    <property type="entry name" value="lipoyl_domain"/>
    <property type="match status" value="2"/>
</dbReference>
<dbReference type="FunFam" id="2.40.50.100:FF:000010">
    <property type="entry name" value="Acetyltransferase component of pyruvate dehydrogenase complex"/>
    <property type="match status" value="2"/>
</dbReference>
<dbReference type="PANTHER" id="PTHR23151:SF90">
    <property type="entry name" value="DIHYDROLIPOYLLYSINE-RESIDUE ACETYLTRANSFERASE COMPONENT OF PYRUVATE DEHYDROGENASE COMPLEX, MITOCHONDRIAL-RELATED"/>
    <property type="match status" value="1"/>
</dbReference>
<dbReference type="PROSITE" id="PS50968">
    <property type="entry name" value="BIOTINYL_LIPOYL"/>
    <property type="match status" value="2"/>
</dbReference>
<protein>
    <recommendedName>
        <fullName evidence="5">Acetyltransferase component of pyruvate dehydrogenase complex</fullName>
        <ecNumber evidence="5">2.3.1.12</ecNumber>
    </recommendedName>
</protein>
<dbReference type="InterPro" id="IPR036625">
    <property type="entry name" value="E3-bd_dom_sf"/>
</dbReference>
<dbReference type="GO" id="GO:0005739">
    <property type="term" value="C:mitochondrion"/>
    <property type="evidence" value="ECO:0007669"/>
    <property type="project" value="UniProtKB-SubCell"/>
</dbReference>
<dbReference type="Pfam" id="PF00364">
    <property type="entry name" value="Biotin_lipoyl"/>
    <property type="match status" value="2"/>
</dbReference>
<feature type="domain" description="Lipoyl-binding" evidence="6">
    <location>
        <begin position="212"/>
        <end position="288"/>
    </location>
</feature>
<evidence type="ECO:0000313" key="9">
    <source>
        <dbReference type="Proteomes" id="UP000239899"/>
    </source>
</evidence>
<keyword evidence="4 5" id="KW-0012">Acyltransferase</keyword>
<keyword evidence="9" id="KW-1185">Reference proteome</keyword>
<keyword evidence="3 5" id="KW-0450">Lipoyl</keyword>
<evidence type="ECO:0000256" key="5">
    <source>
        <dbReference type="RuleBase" id="RU361137"/>
    </source>
</evidence>
<dbReference type="InterPro" id="IPR000089">
    <property type="entry name" value="Biotin_lipoyl"/>
</dbReference>
<name>A0A2P6TW76_CHLSO</name>
<dbReference type="InterPro" id="IPR045257">
    <property type="entry name" value="E2/Pdx1"/>
</dbReference>
<dbReference type="NCBIfam" id="TIGR01349">
    <property type="entry name" value="PDHac_trf_mito"/>
    <property type="match status" value="1"/>
</dbReference>
<dbReference type="SUPFAM" id="SSF52777">
    <property type="entry name" value="CoA-dependent acyltransferases"/>
    <property type="match status" value="1"/>
</dbReference>
<keyword evidence="2 5" id="KW-0808">Transferase</keyword>
<accession>A0A2P6TW76</accession>
<proteinExistence type="inferred from homology"/>